<dbReference type="eggNOG" id="ENOG502S8Q8">
    <property type="taxonomic scope" value="Eukaryota"/>
</dbReference>
<accession>A4S4J6</accession>
<proteinExistence type="predicted"/>
<dbReference type="Proteomes" id="UP000001568">
    <property type="component" value="Chromosome 11"/>
</dbReference>
<dbReference type="Gramene" id="ABO98569">
    <property type="protein sequence ID" value="ABO98569"/>
    <property type="gene ID" value="OSTLU_25220"/>
</dbReference>
<dbReference type="KEGG" id="olu:OSTLU_25220"/>
<evidence type="ECO:0000256" key="2">
    <source>
        <dbReference type="SAM" id="Phobius"/>
    </source>
</evidence>
<keyword evidence="2" id="KW-1133">Transmembrane helix</keyword>
<keyword evidence="4" id="KW-1185">Reference proteome</keyword>
<dbReference type="HOGENOM" id="CLU_499127_0_0_1"/>
<protein>
    <submittedName>
        <fullName evidence="3">Uncharacterized protein</fullName>
    </submittedName>
</protein>
<evidence type="ECO:0000313" key="3">
    <source>
        <dbReference type="EMBL" id="ABO98569.1"/>
    </source>
</evidence>
<evidence type="ECO:0000313" key="4">
    <source>
        <dbReference type="Proteomes" id="UP000001568"/>
    </source>
</evidence>
<feature type="region of interest" description="Disordered" evidence="1">
    <location>
        <begin position="1"/>
        <end position="29"/>
    </location>
</feature>
<organism evidence="3 4">
    <name type="scientific">Ostreococcus lucimarinus (strain CCE9901)</name>
    <dbReference type="NCBI Taxonomy" id="436017"/>
    <lineage>
        <taxon>Eukaryota</taxon>
        <taxon>Viridiplantae</taxon>
        <taxon>Chlorophyta</taxon>
        <taxon>Mamiellophyceae</taxon>
        <taxon>Mamiellales</taxon>
        <taxon>Bathycoccaceae</taxon>
        <taxon>Ostreococcus</taxon>
    </lineage>
</organism>
<keyword evidence="2" id="KW-0472">Membrane</keyword>
<evidence type="ECO:0000256" key="1">
    <source>
        <dbReference type="SAM" id="MobiDB-lite"/>
    </source>
</evidence>
<dbReference type="EMBL" id="CP000591">
    <property type="protein sequence ID" value="ABO98569.1"/>
    <property type="molecule type" value="Genomic_DNA"/>
</dbReference>
<sequence length="546" mass="59110">MARRRGPRRRGDGDDDESTPLVARGRGSTTPATVTRVTLLVLVAMGVVGASTAPRRRFSARVGVFKKGLKTVTSAASGVASAWSKTGDAAWTRAENLSKNARKKVGAELTAAMQSGHQEIFKQYDEASGWSQQAANQVAGEATELGDDVEKTAKMIAEFLDGYKCDIGVKDLKKTVDDIKNAVGSNSLKSMYDKVTGSPNRYFKNMDDLACQMMWDTSGFAQAASVMEAFIELAKDKCPLVVKGSSKPAFTYGFSVSGDIVGVVLSAGRSGEVGLGIDLSGQKFCYAGHCVYSGFTLDVPQVGVDFNVVVSGWKSMSDVSGRSNMMAFGLSGELPDSAIPDFDVDLTLVTGGAKMSNILGVSKALGVGQDASELPVTGSFAKGTCITPWCVTYEGGSCAGDPGEGRDFKCYISRHSSFRLPAPFAGQTVQDRWDYYNRKSESGKKMRKEIESNNDKYPIYEGCEFGDAEMECYYDKFYAKAHPKDYDDIEKKVNKESCNGFSSDSECSKNRRERIIEKKVSRAKADFFKDKGGWKNEPTSYAKCGI</sequence>
<gene>
    <name evidence="3" type="ORF">OSTLU_25220</name>
</gene>
<dbReference type="RefSeq" id="XP_001420276.1">
    <property type="nucleotide sequence ID" value="XM_001420239.1"/>
</dbReference>
<name>A4S4J6_OSTLU</name>
<dbReference type="AlphaFoldDB" id="A4S4J6"/>
<reference evidence="3 4" key="1">
    <citation type="journal article" date="2007" name="Proc. Natl. Acad. Sci. U.S.A.">
        <title>The tiny eukaryote Ostreococcus provides genomic insights into the paradox of plankton speciation.</title>
        <authorList>
            <person name="Palenik B."/>
            <person name="Grimwood J."/>
            <person name="Aerts A."/>
            <person name="Rouze P."/>
            <person name="Salamov A."/>
            <person name="Putnam N."/>
            <person name="Dupont C."/>
            <person name="Jorgensen R."/>
            <person name="Derelle E."/>
            <person name="Rombauts S."/>
            <person name="Zhou K."/>
            <person name="Otillar R."/>
            <person name="Merchant S.S."/>
            <person name="Podell S."/>
            <person name="Gaasterland T."/>
            <person name="Napoli C."/>
            <person name="Gendler K."/>
            <person name="Manuell A."/>
            <person name="Tai V."/>
            <person name="Vallon O."/>
            <person name="Piganeau G."/>
            <person name="Jancek S."/>
            <person name="Heijde M."/>
            <person name="Jabbari K."/>
            <person name="Bowler C."/>
            <person name="Lohr M."/>
            <person name="Robbens S."/>
            <person name="Werner G."/>
            <person name="Dubchak I."/>
            <person name="Pazour G.J."/>
            <person name="Ren Q."/>
            <person name="Paulsen I."/>
            <person name="Delwiche C."/>
            <person name="Schmutz J."/>
            <person name="Rokhsar D."/>
            <person name="Van de Peer Y."/>
            <person name="Moreau H."/>
            <person name="Grigoriev I.V."/>
        </authorList>
    </citation>
    <scope>NUCLEOTIDE SEQUENCE [LARGE SCALE GENOMIC DNA]</scope>
    <source>
        <strain evidence="3 4">CCE9901</strain>
    </source>
</reference>
<dbReference type="GeneID" id="5004574"/>
<keyword evidence="2" id="KW-0812">Transmembrane</keyword>
<feature type="transmembrane region" description="Helical" evidence="2">
    <location>
        <begin position="34"/>
        <end position="53"/>
    </location>
</feature>